<feature type="coiled-coil region" evidence="3">
    <location>
        <begin position="34"/>
        <end position="61"/>
    </location>
</feature>
<evidence type="ECO:0000259" key="5">
    <source>
        <dbReference type="Pfam" id="PF24883"/>
    </source>
</evidence>
<dbReference type="Gene3D" id="1.25.40.20">
    <property type="entry name" value="Ankyrin repeat-containing domain"/>
    <property type="match status" value="2"/>
</dbReference>
<dbReference type="GeneID" id="30013740"/>
<sequence>MDGLSDAASLIAVIKLSCEVIGFVGTASGATKERKRVREEVQACQTILQQLKDEADESEEGQTWTKIINALEELHAPLGRLSIALNLLKTRLEPRSGQRILTSLKWPFQEKEVARIIDAIEREKALLGLALINDYRRLIQDLQKSSRENTRHVLELIDVVRSSSQGTEGQLAELRDGLARIEVLQADVNDGLGRLTGRDDRREASEEHKAVLDWLTTVDYASQQSDFISRRQPGTGQWLLDSTEFKTWVETDRQILFCPGIPGAGKTILTSIVVEYLHDKFRGAHTHNTDHHSGGNIGIAYLYCNFRRQYEQEASDLLASLLKQLSQARSSLTESVKQLYSQHRHKRTRPSFDEISRALQSIASTFLRVFIIVDAIDECQTTNGSQTKVLTEVFNIHASSGANIFVTSRFIPDITRKFEAATSLEIRASEEDVRRYVDGHIYRLPGFVSGNHDLQEEIKTGIVRSVGGMYLLAQLHLDSLVGKRSPKAIRAALANLSTGLKAQVYDLAYQNAMERIEGQVADQAQLAKQVLSWVTCTKRPLTTLELQHALAVEVGEAELDEENLPQIEDMVSVCAGLVTLDRESGIIRLVHHTAQEYFERTQKHWFPDAEAEITTCCVTYLSFDAFTSGHCASDEAFEGRLRLYPFYRYAAHYWGIHARQVSTCSTLLIDFLREISNVEAAAQGLFAVRDSWEPQYSQRVPKQPLGLHLAAHFGIEEATGILLQHCQSVEATDASGRKALSYAATGGHEPTVQLLLDRGADIEATDDNGQTPLWYAARAGHEAVVRLLLEKGANVEIQDRHGITPLLLAAGRGHEGVVRVLLEKGATVEIKNNPGTTPLMLAADQGHTTIVHFLLDNGADIEFRDAVGMTPLSWAAEGGHEDTVRLLLDKGADLEARDLHRKVPLWYAARGRHEAVMRLLLERGADAEPRDHPGAIPMWYLWQIRDRVIEKLWREHGHT</sequence>
<dbReference type="EMBL" id="LVYI01000009">
    <property type="protein sequence ID" value="OAP56393.1"/>
    <property type="molecule type" value="Genomic_DNA"/>
</dbReference>
<dbReference type="Pfam" id="PF00023">
    <property type="entry name" value="Ank"/>
    <property type="match status" value="1"/>
</dbReference>
<dbReference type="InterPro" id="IPR002110">
    <property type="entry name" value="Ankyrin_rpt"/>
</dbReference>
<dbReference type="Pfam" id="PF24883">
    <property type="entry name" value="NPHP3_N"/>
    <property type="match status" value="1"/>
</dbReference>
<dbReference type="SUPFAM" id="SSF48403">
    <property type="entry name" value="Ankyrin repeat"/>
    <property type="match status" value="1"/>
</dbReference>
<dbReference type="PRINTS" id="PR01415">
    <property type="entry name" value="ANKYRIN"/>
</dbReference>
<proteinExistence type="predicted"/>
<evidence type="ECO:0000313" key="7">
    <source>
        <dbReference type="Proteomes" id="UP000078343"/>
    </source>
</evidence>
<evidence type="ECO:0000313" key="6">
    <source>
        <dbReference type="EMBL" id="OAP56393.1"/>
    </source>
</evidence>
<dbReference type="InterPro" id="IPR036770">
    <property type="entry name" value="Ankyrin_rpt-contain_sf"/>
</dbReference>
<evidence type="ECO:0000259" key="4">
    <source>
        <dbReference type="Pfam" id="PF22939"/>
    </source>
</evidence>
<feature type="domain" description="GPI inositol-deacylase winged helix" evidence="4">
    <location>
        <begin position="523"/>
        <end position="599"/>
    </location>
</feature>
<feature type="repeat" description="ANK" evidence="2">
    <location>
        <begin position="801"/>
        <end position="833"/>
    </location>
</feature>
<keyword evidence="3" id="KW-0175">Coiled coil</keyword>
<dbReference type="PANTHER" id="PTHR10039">
    <property type="entry name" value="AMELOGENIN"/>
    <property type="match status" value="1"/>
</dbReference>
<dbReference type="InterPro" id="IPR054471">
    <property type="entry name" value="GPIID_WHD"/>
</dbReference>
<dbReference type="InterPro" id="IPR027417">
    <property type="entry name" value="P-loop_NTPase"/>
</dbReference>
<dbReference type="PANTHER" id="PTHR10039:SF15">
    <property type="entry name" value="NACHT DOMAIN-CONTAINING PROTEIN"/>
    <property type="match status" value="1"/>
</dbReference>
<dbReference type="PROSITE" id="PS50088">
    <property type="entry name" value="ANK_REPEAT"/>
    <property type="match status" value="6"/>
</dbReference>
<evidence type="ECO:0000256" key="1">
    <source>
        <dbReference type="ARBA" id="ARBA00022737"/>
    </source>
</evidence>
<feature type="repeat" description="ANK" evidence="2">
    <location>
        <begin position="768"/>
        <end position="800"/>
    </location>
</feature>
<accession>A0A178ZB22</accession>
<evidence type="ECO:0000256" key="3">
    <source>
        <dbReference type="SAM" id="Coils"/>
    </source>
</evidence>
<keyword evidence="7" id="KW-1185">Reference proteome</keyword>
<keyword evidence="2" id="KW-0040">ANK repeat</keyword>
<dbReference type="STRING" id="1367422.A0A178ZB22"/>
<dbReference type="PROSITE" id="PS50297">
    <property type="entry name" value="ANK_REP_REGION"/>
    <property type="match status" value="6"/>
</dbReference>
<dbReference type="OrthoDB" id="5421817at2759"/>
<feature type="repeat" description="ANK" evidence="2">
    <location>
        <begin position="735"/>
        <end position="767"/>
    </location>
</feature>
<dbReference type="InterPro" id="IPR056884">
    <property type="entry name" value="NPHP3-like_N"/>
</dbReference>
<evidence type="ECO:0000256" key="2">
    <source>
        <dbReference type="PROSITE-ProRule" id="PRU00023"/>
    </source>
</evidence>
<feature type="repeat" description="ANK" evidence="2">
    <location>
        <begin position="867"/>
        <end position="899"/>
    </location>
</feature>
<dbReference type="Gene3D" id="3.40.50.300">
    <property type="entry name" value="P-loop containing nucleotide triphosphate hydrolases"/>
    <property type="match status" value="1"/>
</dbReference>
<dbReference type="Pfam" id="PF22939">
    <property type="entry name" value="WHD_GPIID"/>
    <property type="match status" value="1"/>
</dbReference>
<organism evidence="6 7">
    <name type="scientific">Fonsecaea erecta</name>
    <dbReference type="NCBI Taxonomy" id="1367422"/>
    <lineage>
        <taxon>Eukaryota</taxon>
        <taxon>Fungi</taxon>
        <taxon>Dikarya</taxon>
        <taxon>Ascomycota</taxon>
        <taxon>Pezizomycotina</taxon>
        <taxon>Eurotiomycetes</taxon>
        <taxon>Chaetothyriomycetidae</taxon>
        <taxon>Chaetothyriales</taxon>
        <taxon>Herpotrichiellaceae</taxon>
        <taxon>Fonsecaea</taxon>
    </lineage>
</organism>
<feature type="repeat" description="ANK" evidence="2">
    <location>
        <begin position="900"/>
        <end position="932"/>
    </location>
</feature>
<feature type="repeat" description="ANK" evidence="2">
    <location>
        <begin position="834"/>
        <end position="866"/>
    </location>
</feature>
<reference evidence="6 7" key="1">
    <citation type="submission" date="2016-04" db="EMBL/GenBank/DDBJ databases">
        <title>Draft genome of Fonsecaea erecta CBS 125763.</title>
        <authorList>
            <person name="Weiss V.A."/>
            <person name="Vicente V.A."/>
            <person name="Raittz R.T."/>
            <person name="Moreno L.F."/>
            <person name="De Souza E.M."/>
            <person name="Pedrosa F.O."/>
            <person name="Steffens M.B."/>
            <person name="Faoro H."/>
            <person name="Tadra-Sfeir M.Z."/>
            <person name="Najafzadeh M.J."/>
            <person name="Felipe M.S."/>
            <person name="Teixeira M."/>
            <person name="Sun J."/>
            <person name="Xi L."/>
            <person name="Gomes R."/>
            <person name="De Azevedo C.M."/>
            <person name="Salgado C.G."/>
            <person name="Da Silva M.B."/>
            <person name="Nascimento M.F."/>
            <person name="Queiroz-Telles F."/>
            <person name="Attili D.S."/>
            <person name="Gorbushina A."/>
        </authorList>
    </citation>
    <scope>NUCLEOTIDE SEQUENCE [LARGE SCALE GENOMIC DNA]</scope>
    <source>
        <strain evidence="6 7">CBS 125763</strain>
    </source>
</reference>
<dbReference type="SMART" id="SM00248">
    <property type="entry name" value="ANK"/>
    <property type="match status" value="6"/>
</dbReference>
<feature type="domain" description="Nephrocystin 3-like N-terminal" evidence="5">
    <location>
        <begin position="234"/>
        <end position="409"/>
    </location>
</feature>
<dbReference type="SUPFAM" id="SSF52540">
    <property type="entry name" value="P-loop containing nucleoside triphosphate hydrolases"/>
    <property type="match status" value="1"/>
</dbReference>
<protein>
    <submittedName>
        <fullName evidence="6">Uncharacterized protein</fullName>
    </submittedName>
</protein>
<dbReference type="AlphaFoldDB" id="A0A178ZB22"/>
<comment type="caution">
    <text evidence="6">The sequence shown here is derived from an EMBL/GenBank/DDBJ whole genome shotgun (WGS) entry which is preliminary data.</text>
</comment>
<gene>
    <name evidence="6" type="ORF">AYL99_09572</name>
</gene>
<dbReference type="Proteomes" id="UP000078343">
    <property type="component" value="Unassembled WGS sequence"/>
</dbReference>
<dbReference type="RefSeq" id="XP_018689760.1">
    <property type="nucleotide sequence ID" value="XM_018841079.1"/>
</dbReference>
<name>A0A178ZB22_9EURO</name>
<dbReference type="Pfam" id="PF12796">
    <property type="entry name" value="Ank_2"/>
    <property type="match status" value="2"/>
</dbReference>
<dbReference type="Pfam" id="PF13606">
    <property type="entry name" value="Ank_3"/>
    <property type="match status" value="1"/>
</dbReference>
<keyword evidence="1" id="KW-0677">Repeat</keyword>